<evidence type="ECO:0000256" key="6">
    <source>
        <dbReference type="ARBA" id="ARBA00022490"/>
    </source>
</evidence>
<evidence type="ECO:0000256" key="7">
    <source>
        <dbReference type="ARBA" id="ARBA00022694"/>
    </source>
</evidence>
<evidence type="ECO:0000313" key="11">
    <source>
        <dbReference type="Proteomes" id="UP000247498"/>
    </source>
</evidence>
<dbReference type="PANTHER" id="PTHR15641">
    <property type="entry name" value="ELONGATOR COMPLEX PROTEIN 5"/>
    <property type="match status" value="1"/>
</dbReference>
<gene>
    <name evidence="10" type="ORF">Rsub_05068</name>
</gene>
<dbReference type="GO" id="GO:0000049">
    <property type="term" value="F:tRNA binding"/>
    <property type="evidence" value="ECO:0007669"/>
    <property type="project" value="TreeGrafter"/>
</dbReference>
<evidence type="ECO:0000256" key="2">
    <source>
        <dbReference type="ARBA" id="ARBA00004496"/>
    </source>
</evidence>
<protein>
    <recommendedName>
        <fullName evidence="5">Elongator complex protein 5</fullName>
    </recommendedName>
</protein>
<evidence type="ECO:0000256" key="3">
    <source>
        <dbReference type="ARBA" id="ARBA00005043"/>
    </source>
</evidence>
<dbReference type="OrthoDB" id="540865at2759"/>
<dbReference type="UniPathway" id="UPA00988"/>
<dbReference type="GO" id="GO:0002098">
    <property type="term" value="P:tRNA wobble uridine modification"/>
    <property type="evidence" value="ECO:0007669"/>
    <property type="project" value="InterPro"/>
</dbReference>
<feature type="compositionally biased region" description="Acidic residues" evidence="9">
    <location>
        <begin position="412"/>
        <end position="426"/>
    </location>
</feature>
<keyword evidence="7" id="KW-0819">tRNA processing</keyword>
<dbReference type="InParanoid" id="A0A2V0NZE8"/>
<sequence>MDAAVRLLRDGRQVSGGPAALVLLTDDGETLGASAMLLQCTAALAAAAGAGRSQGRGVHGVAVERPPAELLAAGASSATDLFSDPCGWLSEPRGGCRCESDCGGGGGATGGTGGGGGASPWPASDLRRIAADAGAAFQPQSAAAAAAAAAAADADCAGCDSRCLVIDSLSALLLRHSAGQVLRLLDALQRCPAVSSVLALVHRDLHSPQLLCALQAAASASLDLSPLPPLQRQLAAAAGKPAPHGRARLAVKRRSGRVHAESQYYALEQDGGVNAYAPPPEALAAPDPRAIVESELAALGKSGGGGGGGGPAAAAAAATTAATAAAAGPVAAGAGPGSGGPADGGGGAAGADELTRRLGGVSMRLGLSEQERAERGRVVLPFERAAQLGGGGGGGEGAPRLGRILYERDSEGEADSDEDPDDDLDL</sequence>
<evidence type="ECO:0000256" key="1">
    <source>
        <dbReference type="ARBA" id="ARBA00004123"/>
    </source>
</evidence>
<dbReference type="Pfam" id="PF10483">
    <property type="entry name" value="Elong_Iki1"/>
    <property type="match status" value="1"/>
</dbReference>
<dbReference type="AlphaFoldDB" id="A0A2V0NZE8"/>
<feature type="compositionally biased region" description="Gly residues" evidence="9">
    <location>
        <begin position="388"/>
        <end position="397"/>
    </location>
</feature>
<keyword evidence="6" id="KW-0963">Cytoplasm</keyword>
<name>A0A2V0NZE8_9CHLO</name>
<evidence type="ECO:0000313" key="10">
    <source>
        <dbReference type="EMBL" id="GBF92699.1"/>
    </source>
</evidence>
<evidence type="ECO:0000256" key="8">
    <source>
        <dbReference type="ARBA" id="ARBA00023242"/>
    </source>
</evidence>
<comment type="pathway">
    <text evidence="3">tRNA modification; 5-methoxycarbonylmethyl-2-thiouridine-tRNA biosynthesis.</text>
</comment>
<accession>A0A2V0NZE8</accession>
<proteinExistence type="inferred from homology"/>
<dbReference type="InterPro" id="IPR019519">
    <property type="entry name" value="Elp5"/>
</dbReference>
<evidence type="ECO:0000256" key="9">
    <source>
        <dbReference type="SAM" id="MobiDB-lite"/>
    </source>
</evidence>
<comment type="similarity">
    <text evidence="4">Belongs to the ELP5 family.</text>
</comment>
<dbReference type="GO" id="GO:0005634">
    <property type="term" value="C:nucleus"/>
    <property type="evidence" value="ECO:0007669"/>
    <property type="project" value="UniProtKB-SubCell"/>
</dbReference>
<feature type="region of interest" description="Disordered" evidence="9">
    <location>
        <begin position="384"/>
        <end position="426"/>
    </location>
</feature>
<dbReference type="STRING" id="307507.A0A2V0NZE8"/>
<dbReference type="GO" id="GO:0005829">
    <property type="term" value="C:cytosol"/>
    <property type="evidence" value="ECO:0007669"/>
    <property type="project" value="TreeGrafter"/>
</dbReference>
<dbReference type="GO" id="GO:0033588">
    <property type="term" value="C:elongator holoenzyme complex"/>
    <property type="evidence" value="ECO:0007669"/>
    <property type="project" value="InterPro"/>
</dbReference>
<dbReference type="PANTHER" id="PTHR15641:SF1">
    <property type="entry name" value="ELONGATOR COMPLEX PROTEIN 5"/>
    <property type="match status" value="1"/>
</dbReference>
<keyword evidence="11" id="KW-1185">Reference proteome</keyword>
<feature type="region of interest" description="Disordered" evidence="9">
    <location>
        <begin position="329"/>
        <end position="351"/>
    </location>
</feature>
<evidence type="ECO:0000256" key="5">
    <source>
        <dbReference type="ARBA" id="ARBA00020264"/>
    </source>
</evidence>
<reference evidence="10 11" key="1">
    <citation type="journal article" date="2018" name="Sci. Rep.">
        <title>Raphidocelis subcapitata (=Pseudokirchneriella subcapitata) provides an insight into genome evolution and environmental adaptations in the Sphaeropleales.</title>
        <authorList>
            <person name="Suzuki S."/>
            <person name="Yamaguchi H."/>
            <person name="Nakajima N."/>
            <person name="Kawachi M."/>
        </authorList>
    </citation>
    <scope>NUCLEOTIDE SEQUENCE [LARGE SCALE GENOMIC DNA]</scope>
    <source>
        <strain evidence="10 11">NIES-35</strain>
    </source>
</reference>
<comment type="caution">
    <text evidence="10">The sequence shown here is derived from an EMBL/GenBank/DDBJ whole genome shotgun (WGS) entry which is preliminary data.</text>
</comment>
<evidence type="ECO:0000256" key="4">
    <source>
        <dbReference type="ARBA" id="ARBA00009567"/>
    </source>
</evidence>
<feature type="compositionally biased region" description="Gly residues" evidence="9">
    <location>
        <begin position="334"/>
        <end position="349"/>
    </location>
</feature>
<dbReference type="Proteomes" id="UP000247498">
    <property type="component" value="Unassembled WGS sequence"/>
</dbReference>
<dbReference type="EMBL" id="BDRX01000034">
    <property type="protein sequence ID" value="GBF92699.1"/>
    <property type="molecule type" value="Genomic_DNA"/>
</dbReference>
<comment type="subcellular location">
    <subcellularLocation>
        <location evidence="2">Cytoplasm</location>
    </subcellularLocation>
    <subcellularLocation>
        <location evidence="1">Nucleus</location>
    </subcellularLocation>
</comment>
<organism evidence="10 11">
    <name type="scientific">Raphidocelis subcapitata</name>
    <dbReference type="NCBI Taxonomy" id="307507"/>
    <lineage>
        <taxon>Eukaryota</taxon>
        <taxon>Viridiplantae</taxon>
        <taxon>Chlorophyta</taxon>
        <taxon>core chlorophytes</taxon>
        <taxon>Chlorophyceae</taxon>
        <taxon>CS clade</taxon>
        <taxon>Sphaeropleales</taxon>
        <taxon>Selenastraceae</taxon>
        <taxon>Raphidocelis</taxon>
    </lineage>
</organism>
<keyword evidence="8" id="KW-0539">Nucleus</keyword>